<name>A0A9P4JHG9_9PLEO</name>
<evidence type="ECO:0000313" key="2">
    <source>
        <dbReference type="Proteomes" id="UP000799536"/>
    </source>
</evidence>
<dbReference type="Proteomes" id="UP000799536">
    <property type="component" value="Unassembled WGS sequence"/>
</dbReference>
<sequence length="96" mass="11291">RNALISVFRRVLEYYESILILTNNRVGTFDEAFKSRIQLVLHYPTLGPFQRLRIRENFINRLKSFEDDTVDIDDLSSPEVNRRIISTPSYPCARVT</sequence>
<organism evidence="1 2">
    <name type="scientific">Delitschia confertaspora ATCC 74209</name>
    <dbReference type="NCBI Taxonomy" id="1513339"/>
    <lineage>
        <taxon>Eukaryota</taxon>
        <taxon>Fungi</taxon>
        <taxon>Dikarya</taxon>
        <taxon>Ascomycota</taxon>
        <taxon>Pezizomycotina</taxon>
        <taxon>Dothideomycetes</taxon>
        <taxon>Pleosporomycetidae</taxon>
        <taxon>Pleosporales</taxon>
        <taxon>Delitschiaceae</taxon>
        <taxon>Delitschia</taxon>
    </lineage>
</organism>
<evidence type="ECO:0000313" key="1">
    <source>
        <dbReference type="EMBL" id="KAF2199215.1"/>
    </source>
</evidence>
<dbReference type="SUPFAM" id="SSF52540">
    <property type="entry name" value="P-loop containing nucleoside triphosphate hydrolases"/>
    <property type="match status" value="1"/>
</dbReference>
<dbReference type="EMBL" id="ML994089">
    <property type="protein sequence ID" value="KAF2199215.1"/>
    <property type="molecule type" value="Genomic_DNA"/>
</dbReference>
<dbReference type="InterPro" id="IPR027417">
    <property type="entry name" value="P-loop_NTPase"/>
</dbReference>
<evidence type="ECO:0008006" key="3">
    <source>
        <dbReference type="Google" id="ProtNLM"/>
    </source>
</evidence>
<gene>
    <name evidence="1" type="ORF">GQ43DRAFT_376793</name>
</gene>
<dbReference type="PANTHER" id="PTHR46411">
    <property type="entry name" value="FAMILY ATPASE, PUTATIVE-RELATED"/>
    <property type="match status" value="1"/>
</dbReference>
<feature type="non-terminal residue" evidence="1">
    <location>
        <position position="1"/>
    </location>
</feature>
<proteinExistence type="predicted"/>
<comment type="caution">
    <text evidence="1">The sequence shown here is derived from an EMBL/GenBank/DDBJ whole genome shotgun (WGS) entry which is preliminary data.</text>
</comment>
<protein>
    <recommendedName>
        <fullName evidence="3">ATPase AAA-type core domain-containing protein</fullName>
    </recommendedName>
</protein>
<accession>A0A9P4JHG9</accession>
<dbReference type="AlphaFoldDB" id="A0A9P4JHG9"/>
<keyword evidence="2" id="KW-1185">Reference proteome</keyword>
<reference evidence="1" key="1">
    <citation type="journal article" date="2020" name="Stud. Mycol.">
        <title>101 Dothideomycetes genomes: a test case for predicting lifestyles and emergence of pathogens.</title>
        <authorList>
            <person name="Haridas S."/>
            <person name="Albert R."/>
            <person name="Binder M."/>
            <person name="Bloem J."/>
            <person name="Labutti K."/>
            <person name="Salamov A."/>
            <person name="Andreopoulos B."/>
            <person name="Baker S."/>
            <person name="Barry K."/>
            <person name="Bills G."/>
            <person name="Bluhm B."/>
            <person name="Cannon C."/>
            <person name="Castanera R."/>
            <person name="Culley D."/>
            <person name="Daum C."/>
            <person name="Ezra D."/>
            <person name="Gonzalez J."/>
            <person name="Henrissat B."/>
            <person name="Kuo A."/>
            <person name="Liang C."/>
            <person name="Lipzen A."/>
            <person name="Lutzoni F."/>
            <person name="Magnuson J."/>
            <person name="Mondo S."/>
            <person name="Nolan M."/>
            <person name="Ohm R."/>
            <person name="Pangilinan J."/>
            <person name="Park H.-J."/>
            <person name="Ramirez L."/>
            <person name="Alfaro M."/>
            <person name="Sun H."/>
            <person name="Tritt A."/>
            <person name="Yoshinaga Y."/>
            <person name="Zwiers L.-H."/>
            <person name="Turgeon B."/>
            <person name="Goodwin S."/>
            <person name="Spatafora J."/>
            <person name="Crous P."/>
            <person name="Grigoriev I."/>
        </authorList>
    </citation>
    <scope>NUCLEOTIDE SEQUENCE</scope>
    <source>
        <strain evidence="1">ATCC 74209</strain>
    </source>
</reference>
<dbReference type="PANTHER" id="PTHR46411:SF2">
    <property type="entry name" value="AAA+ ATPASE DOMAIN-CONTAINING PROTEIN"/>
    <property type="match status" value="1"/>
</dbReference>
<dbReference type="OrthoDB" id="10042665at2759"/>